<reference evidence="2 3" key="1">
    <citation type="journal article" date="2021" name="Commun. Biol.">
        <title>The genome of Shorea leprosula (Dipterocarpaceae) highlights the ecological relevance of drought in aseasonal tropical rainforests.</title>
        <authorList>
            <person name="Ng K.K.S."/>
            <person name="Kobayashi M.J."/>
            <person name="Fawcett J.A."/>
            <person name="Hatakeyama M."/>
            <person name="Paape T."/>
            <person name="Ng C.H."/>
            <person name="Ang C.C."/>
            <person name="Tnah L.H."/>
            <person name="Lee C.T."/>
            <person name="Nishiyama T."/>
            <person name="Sese J."/>
            <person name="O'Brien M.J."/>
            <person name="Copetti D."/>
            <person name="Mohd Noor M.I."/>
            <person name="Ong R.C."/>
            <person name="Putra M."/>
            <person name="Sireger I.Z."/>
            <person name="Indrioko S."/>
            <person name="Kosugi Y."/>
            <person name="Izuno A."/>
            <person name="Isagi Y."/>
            <person name="Lee S.L."/>
            <person name="Shimizu K.K."/>
        </authorList>
    </citation>
    <scope>NUCLEOTIDE SEQUENCE [LARGE SCALE GENOMIC DNA]</scope>
    <source>
        <strain evidence="2">214</strain>
    </source>
</reference>
<comment type="caution">
    <text evidence="2">The sequence shown here is derived from an EMBL/GenBank/DDBJ whole genome shotgun (WGS) entry which is preliminary data.</text>
</comment>
<sequence length="196" mass="22063">MAIHTFTVVPIIADLSIGVSTSRIHLGALQVNPECRYGLKKEFWFGAVTRRKCGNTSDAARCADGYRNGDIREVNWMYYDRDVCRLYLSGLCPHEFFQLTASLPQPLPNPLSLAPLPVLAPDPWTQETINEKLKKAEDLDKTQSRLLSYCCLGEEGMVDKAQKALEEAETLKKHFARQEPVLNSSKYTAADVRIMN</sequence>
<dbReference type="PANTHER" id="PTHR12375">
    <property type="entry name" value="RNA-BINDING PROTEIN LUC7-RELATED"/>
    <property type="match status" value="1"/>
</dbReference>
<evidence type="ECO:0000256" key="1">
    <source>
        <dbReference type="ARBA" id="ARBA00005655"/>
    </source>
</evidence>
<accession>A0AAV5MG52</accession>
<comment type="similarity">
    <text evidence="1">Belongs to the Luc7 family.</text>
</comment>
<dbReference type="Proteomes" id="UP001054252">
    <property type="component" value="Unassembled WGS sequence"/>
</dbReference>
<dbReference type="GO" id="GO:0006376">
    <property type="term" value="P:mRNA splice site recognition"/>
    <property type="evidence" value="ECO:0007669"/>
    <property type="project" value="InterPro"/>
</dbReference>
<keyword evidence="3" id="KW-1185">Reference proteome</keyword>
<name>A0AAV5MG52_9ROSI</name>
<organism evidence="2 3">
    <name type="scientific">Rubroshorea leprosula</name>
    <dbReference type="NCBI Taxonomy" id="152421"/>
    <lineage>
        <taxon>Eukaryota</taxon>
        <taxon>Viridiplantae</taxon>
        <taxon>Streptophyta</taxon>
        <taxon>Embryophyta</taxon>
        <taxon>Tracheophyta</taxon>
        <taxon>Spermatophyta</taxon>
        <taxon>Magnoliopsida</taxon>
        <taxon>eudicotyledons</taxon>
        <taxon>Gunneridae</taxon>
        <taxon>Pentapetalae</taxon>
        <taxon>rosids</taxon>
        <taxon>malvids</taxon>
        <taxon>Malvales</taxon>
        <taxon>Dipterocarpaceae</taxon>
        <taxon>Rubroshorea</taxon>
    </lineage>
</organism>
<dbReference type="AlphaFoldDB" id="A0AAV5MG52"/>
<protein>
    <submittedName>
        <fullName evidence="2">Uncharacterized protein</fullName>
    </submittedName>
</protein>
<dbReference type="GO" id="GO:0005685">
    <property type="term" value="C:U1 snRNP"/>
    <property type="evidence" value="ECO:0007669"/>
    <property type="project" value="InterPro"/>
</dbReference>
<dbReference type="EMBL" id="BPVZ01000235">
    <property type="protein sequence ID" value="GKV47756.1"/>
    <property type="molecule type" value="Genomic_DNA"/>
</dbReference>
<proteinExistence type="inferred from homology"/>
<evidence type="ECO:0000313" key="3">
    <source>
        <dbReference type="Proteomes" id="UP001054252"/>
    </source>
</evidence>
<evidence type="ECO:0000313" key="2">
    <source>
        <dbReference type="EMBL" id="GKV47756.1"/>
    </source>
</evidence>
<dbReference type="GO" id="GO:0003729">
    <property type="term" value="F:mRNA binding"/>
    <property type="evidence" value="ECO:0007669"/>
    <property type="project" value="InterPro"/>
</dbReference>
<dbReference type="InterPro" id="IPR004882">
    <property type="entry name" value="Luc7-rel"/>
</dbReference>
<gene>
    <name evidence="2" type="ORF">SLEP1_g54623</name>
</gene>